<protein>
    <submittedName>
        <fullName evidence="2">Uncharacterized protein</fullName>
    </submittedName>
</protein>
<keyword evidence="3" id="KW-1185">Reference proteome</keyword>
<dbReference type="AlphaFoldDB" id="W2V1M9"/>
<reference evidence="2 3" key="1">
    <citation type="journal article" date="2013" name="PLoS ONE">
        <title>Bacterial endosymbiosis in a chordate host: long-term co-evolution and conservation of secondary metabolism.</title>
        <authorList>
            <person name="Kwan J.C."/>
            <person name="Schmidt E.W."/>
        </authorList>
    </citation>
    <scope>NUCLEOTIDE SEQUENCE [LARGE SCALE GENOMIC DNA]</scope>
    <source>
        <strain evidence="3">L6</strain>
    </source>
</reference>
<evidence type="ECO:0000256" key="1">
    <source>
        <dbReference type="SAM" id="MobiDB-lite"/>
    </source>
</evidence>
<accession>W2V1M9</accession>
<evidence type="ECO:0000313" key="2">
    <source>
        <dbReference type="EMBL" id="ETO91562.1"/>
    </source>
</evidence>
<name>W2V1M9_9RICK</name>
<feature type="compositionally biased region" description="Basic residues" evidence="1">
    <location>
        <begin position="1"/>
        <end position="15"/>
    </location>
</feature>
<feature type="compositionally biased region" description="Polar residues" evidence="1">
    <location>
        <begin position="16"/>
        <end position="29"/>
    </location>
</feature>
<proteinExistence type="predicted"/>
<feature type="region of interest" description="Disordered" evidence="1">
    <location>
        <begin position="1"/>
        <end position="29"/>
    </location>
</feature>
<comment type="caution">
    <text evidence="2">The sequence shown here is derived from an EMBL/GenBank/DDBJ whole genome shotgun (WGS) entry which is preliminary data.</text>
</comment>
<sequence length="842" mass="98010">MPGPKARRYKRKQKANKNTSGSHNPGASLHNQILTDATLASVGNQETITIPMQPTKNIAHMINNIICKCKQSLNARYPFYPDILQQNNPLNNQYKDAKLRHFSPETTPNHSTQIVSLLSHHKMTGIILRKIHESCVEFFRFFNVQGDHIKFLNANLQDDYNINICKISWLIMLDRLEDILRLETFNMGLLFGSIYNDNTITINARTQPAFQSPLIIVLFEVLMNIQDLKIIAHYKKHQKYIQKTGNIYDIHAILKEEILDGWTLQDNSIPTYRSHYAMYDFFEEEPSQDATLYYVAFHYKRHHMDIPCSEYFYLYYQAYLRLKQANDIYATTYTLLQYQETLKNHPPINTNLPHTSSDIALEMTQTALDISSDIALNKNSNIALAISEISLEIYTMRTLLYYFYECVINTINDSKNAGFNIPEELCKKNVFFIQLDPKKTNTYDICTNKHQDKGPPRRPNLNPVAIHLFSYKQQEQAPLNINLCMCNQEFNTIYEKLDIYTHRNKSYQEIQPFIQQYLEKYILSNIDDPKIRNIANILSQKSDEQLMNVIIDFEKKLKKSLDDIEKNKHPKIISGTLSDDDLSDSQTEEEQPIYRINDSPIKDDVVQVRIPDQPECTRLQTMFKALEDSILNARKTINKLLRITQSNHSITQFLDFHPTAVHKSSDMPMVPVQIIADTCQLACKMSEQHRIITQHFYELCAYRQNILSTNSNDMLQKEFQESRVSLRNTIKQCFQQNTQYTGLMTKIYISLNNRAISLTQLNKSNHQSSRESNENHQNQRIQNAKLRDHNIQNFKEEFSKVSQQTEKLQEYTSSLSNKALPSSDMSSTQATPIYPNNMYLAI</sequence>
<feature type="region of interest" description="Disordered" evidence="1">
    <location>
        <begin position="812"/>
        <end position="831"/>
    </location>
</feature>
<organism evidence="2 3">
    <name type="scientific">Candidatus Xenolissoclinum pacificiensis L6</name>
    <dbReference type="NCBI Taxonomy" id="1401685"/>
    <lineage>
        <taxon>Bacteria</taxon>
        <taxon>Pseudomonadati</taxon>
        <taxon>Pseudomonadota</taxon>
        <taxon>Alphaproteobacteria</taxon>
        <taxon>Rickettsiales</taxon>
        <taxon>Anaplasmataceae</taxon>
        <taxon>Candidatus Xenolissoclinum</taxon>
    </lineage>
</organism>
<dbReference type="Proteomes" id="UP000018951">
    <property type="component" value="Unassembled WGS sequence"/>
</dbReference>
<gene>
    <name evidence="2" type="ORF">P857_9</name>
</gene>
<dbReference type="EMBL" id="AXCJ01000002">
    <property type="protein sequence ID" value="ETO91562.1"/>
    <property type="molecule type" value="Genomic_DNA"/>
</dbReference>
<evidence type="ECO:0000313" key="3">
    <source>
        <dbReference type="Proteomes" id="UP000018951"/>
    </source>
</evidence>